<accession>A0A4C2AB55</accession>
<dbReference type="AlphaFoldDB" id="A0A4C2AB55"/>
<keyword evidence="2" id="KW-1185">Reference proteome</keyword>
<comment type="caution">
    <text evidence="1">The sequence shown here is derived from an EMBL/GenBank/DDBJ whole genome shotgun (WGS) entry which is preliminary data.</text>
</comment>
<dbReference type="Proteomes" id="UP000299102">
    <property type="component" value="Unassembled WGS sequence"/>
</dbReference>
<sequence>MPFCTALAAVVRSKEERLALKLVVLVVSTVATRMLCSDESPQQDTKMLHNDHFNYFPLEKQVERQLINEPLASLTSYEFKFHTYQRSAHCHATLMECELQMDVAVLPRAHMCINR</sequence>
<evidence type="ECO:0000313" key="1">
    <source>
        <dbReference type="EMBL" id="GBP98081.1"/>
    </source>
</evidence>
<name>A0A4C2AB55_EUMVA</name>
<proteinExistence type="predicted"/>
<evidence type="ECO:0000313" key="2">
    <source>
        <dbReference type="Proteomes" id="UP000299102"/>
    </source>
</evidence>
<reference evidence="1 2" key="1">
    <citation type="journal article" date="2019" name="Commun. Biol.">
        <title>The bagworm genome reveals a unique fibroin gene that provides high tensile strength.</title>
        <authorList>
            <person name="Kono N."/>
            <person name="Nakamura H."/>
            <person name="Ohtoshi R."/>
            <person name="Tomita M."/>
            <person name="Numata K."/>
            <person name="Arakawa K."/>
        </authorList>
    </citation>
    <scope>NUCLEOTIDE SEQUENCE [LARGE SCALE GENOMIC DNA]</scope>
</reference>
<gene>
    <name evidence="1" type="ORF">EVAR_99235_1</name>
</gene>
<organism evidence="1 2">
    <name type="scientific">Eumeta variegata</name>
    <name type="common">Bagworm moth</name>
    <name type="synonym">Eumeta japonica</name>
    <dbReference type="NCBI Taxonomy" id="151549"/>
    <lineage>
        <taxon>Eukaryota</taxon>
        <taxon>Metazoa</taxon>
        <taxon>Ecdysozoa</taxon>
        <taxon>Arthropoda</taxon>
        <taxon>Hexapoda</taxon>
        <taxon>Insecta</taxon>
        <taxon>Pterygota</taxon>
        <taxon>Neoptera</taxon>
        <taxon>Endopterygota</taxon>
        <taxon>Lepidoptera</taxon>
        <taxon>Glossata</taxon>
        <taxon>Ditrysia</taxon>
        <taxon>Tineoidea</taxon>
        <taxon>Psychidae</taxon>
        <taxon>Oiketicinae</taxon>
        <taxon>Eumeta</taxon>
    </lineage>
</organism>
<protein>
    <submittedName>
        <fullName evidence="1">Uncharacterized protein</fullName>
    </submittedName>
</protein>
<dbReference type="EMBL" id="BGZK01003061">
    <property type="protein sequence ID" value="GBP98081.1"/>
    <property type="molecule type" value="Genomic_DNA"/>
</dbReference>